<comment type="caution">
    <text evidence="1">The sequence shown here is derived from an EMBL/GenBank/DDBJ whole genome shotgun (WGS) entry which is preliminary data.</text>
</comment>
<evidence type="ECO:0000313" key="2">
    <source>
        <dbReference type="Proteomes" id="UP001186944"/>
    </source>
</evidence>
<name>A0AA88YWY5_PINIB</name>
<gene>
    <name evidence="1" type="ORF">FSP39_013146</name>
</gene>
<protein>
    <submittedName>
        <fullName evidence="1">Uncharacterized protein</fullName>
    </submittedName>
</protein>
<dbReference type="AlphaFoldDB" id="A0AA88YWY5"/>
<sequence>MMRYKEVSWMHSIFVFPEINSKSETNHEGNFNGNSSAKIWALNGNTDMTNEFAARIQFMQSGQGMGNQTLLSNCMNSEDDAAIHIVLLTTQNLIEISVITEKQEKALPLKLPKERFTLSYQNGKWNILELIIRRKQVWARVTDEDGTTNDINGKMGESELC</sequence>
<reference evidence="1" key="1">
    <citation type="submission" date="2019-08" db="EMBL/GenBank/DDBJ databases">
        <title>The improved chromosome-level genome for the pearl oyster Pinctada fucata martensii using PacBio sequencing and Hi-C.</title>
        <authorList>
            <person name="Zheng Z."/>
        </authorList>
    </citation>
    <scope>NUCLEOTIDE SEQUENCE</scope>
    <source>
        <strain evidence="1">ZZ-2019</strain>
        <tissue evidence="1">Adductor muscle</tissue>
    </source>
</reference>
<proteinExistence type="predicted"/>
<dbReference type="EMBL" id="VSWD01000001">
    <property type="protein sequence ID" value="KAK3108675.1"/>
    <property type="molecule type" value="Genomic_DNA"/>
</dbReference>
<accession>A0AA88YWY5</accession>
<keyword evidence="2" id="KW-1185">Reference proteome</keyword>
<organism evidence="1 2">
    <name type="scientific">Pinctada imbricata</name>
    <name type="common">Atlantic pearl-oyster</name>
    <name type="synonym">Pinctada martensii</name>
    <dbReference type="NCBI Taxonomy" id="66713"/>
    <lineage>
        <taxon>Eukaryota</taxon>
        <taxon>Metazoa</taxon>
        <taxon>Spiralia</taxon>
        <taxon>Lophotrochozoa</taxon>
        <taxon>Mollusca</taxon>
        <taxon>Bivalvia</taxon>
        <taxon>Autobranchia</taxon>
        <taxon>Pteriomorphia</taxon>
        <taxon>Pterioida</taxon>
        <taxon>Pterioidea</taxon>
        <taxon>Pteriidae</taxon>
        <taxon>Pinctada</taxon>
    </lineage>
</organism>
<dbReference type="Proteomes" id="UP001186944">
    <property type="component" value="Unassembled WGS sequence"/>
</dbReference>
<evidence type="ECO:0000313" key="1">
    <source>
        <dbReference type="EMBL" id="KAK3108675.1"/>
    </source>
</evidence>